<dbReference type="InterPro" id="IPR013515">
    <property type="entry name" value="Phytochrome_cen-reg"/>
</dbReference>
<evidence type="ECO:0000256" key="8">
    <source>
        <dbReference type="ARBA" id="ARBA00022991"/>
    </source>
</evidence>
<dbReference type="EC" id="2.7.13.3" evidence="3"/>
<feature type="domain" description="Histidine kinase" evidence="11">
    <location>
        <begin position="521"/>
        <end position="734"/>
    </location>
</feature>
<dbReference type="InterPro" id="IPR003661">
    <property type="entry name" value="HisK_dim/P_dom"/>
</dbReference>
<dbReference type="EMBL" id="CP097636">
    <property type="protein sequence ID" value="URI09478.1"/>
    <property type="molecule type" value="Genomic_DNA"/>
</dbReference>
<evidence type="ECO:0000259" key="10">
    <source>
        <dbReference type="PROSITE" id="PS50046"/>
    </source>
</evidence>
<dbReference type="InterPro" id="IPR003018">
    <property type="entry name" value="GAF"/>
</dbReference>
<dbReference type="SMART" id="SM00388">
    <property type="entry name" value="HisKA"/>
    <property type="match status" value="1"/>
</dbReference>
<evidence type="ECO:0000256" key="3">
    <source>
        <dbReference type="ARBA" id="ARBA00012438"/>
    </source>
</evidence>
<dbReference type="InterPro" id="IPR043150">
    <property type="entry name" value="Phytochrome_PHY_sf"/>
</dbReference>
<dbReference type="SUPFAM" id="SSF55785">
    <property type="entry name" value="PYP-like sensor domain (PAS domain)"/>
    <property type="match status" value="1"/>
</dbReference>
<dbReference type="SMART" id="SM00065">
    <property type="entry name" value="GAF"/>
    <property type="match status" value="1"/>
</dbReference>
<dbReference type="InterPro" id="IPR003594">
    <property type="entry name" value="HATPase_dom"/>
</dbReference>
<dbReference type="CDD" id="cd00082">
    <property type="entry name" value="HisKA"/>
    <property type="match status" value="1"/>
</dbReference>
<keyword evidence="9" id="KW-0675">Receptor</keyword>
<keyword evidence="8" id="KW-0157">Chromophore</keyword>
<comment type="catalytic activity">
    <reaction evidence="1">
        <text>ATP + protein L-histidine = ADP + protein N-phospho-L-histidine.</text>
        <dbReference type="EC" id="2.7.13.3"/>
    </reaction>
</comment>
<dbReference type="Gene3D" id="3.30.565.10">
    <property type="entry name" value="Histidine kinase-like ATPase, C-terminal domain"/>
    <property type="match status" value="1"/>
</dbReference>
<dbReference type="Pfam" id="PF01590">
    <property type="entry name" value="GAF"/>
    <property type="match status" value="1"/>
</dbReference>
<evidence type="ECO:0000256" key="5">
    <source>
        <dbReference type="ARBA" id="ARBA00022606"/>
    </source>
</evidence>
<dbReference type="SMART" id="SM00387">
    <property type="entry name" value="HATPase_c"/>
    <property type="match status" value="1"/>
</dbReference>
<accession>A0ABY4S915</accession>
<evidence type="ECO:0000256" key="4">
    <source>
        <dbReference type="ARBA" id="ARBA00022543"/>
    </source>
</evidence>
<dbReference type="Gene3D" id="3.30.450.40">
    <property type="match status" value="1"/>
</dbReference>
<dbReference type="Gene3D" id="3.30.450.270">
    <property type="match status" value="1"/>
</dbReference>
<evidence type="ECO:0000256" key="9">
    <source>
        <dbReference type="ARBA" id="ARBA00023170"/>
    </source>
</evidence>
<dbReference type="InterPro" id="IPR013654">
    <property type="entry name" value="PAS_2"/>
</dbReference>
<dbReference type="SUPFAM" id="SSF47384">
    <property type="entry name" value="Homodimeric domain of signal transducing histidine kinase"/>
    <property type="match status" value="1"/>
</dbReference>
<dbReference type="Pfam" id="PF08446">
    <property type="entry name" value="PAS_2"/>
    <property type="match status" value="1"/>
</dbReference>
<name>A0ABY4S915_AQUTE</name>
<dbReference type="RefSeq" id="WP_250197706.1">
    <property type="nucleotide sequence ID" value="NZ_CP097636.1"/>
</dbReference>
<dbReference type="Gene3D" id="3.30.450.20">
    <property type="entry name" value="PAS domain"/>
    <property type="match status" value="1"/>
</dbReference>
<reference evidence="12" key="1">
    <citation type="submission" date="2022-05" db="EMBL/GenBank/DDBJ databases">
        <title>An RpoN-dependent PEP-CTERM gene is involved in floc formation of an Aquincola tertiaricarbonis strain.</title>
        <authorList>
            <person name="Qiu D."/>
            <person name="Xia M."/>
        </authorList>
    </citation>
    <scope>NUCLEOTIDE SEQUENCE</scope>
    <source>
        <strain evidence="12">RN12</strain>
    </source>
</reference>
<evidence type="ECO:0000259" key="11">
    <source>
        <dbReference type="PROSITE" id="PS50109"/>
    </source>
</evidence>
<dbReference type="InterPro" id="IPR036097">
    <property type="entry name" value="HisK_dim/P_sf"/>
</dbReference>
<dbReference type="Pfam" id="PF00512">
    <property type="entry name" value="HisKA"/>
    <property type="match status" value="1"/>
</dbReference>
<dbReference type="Pfam" id="PF00360">
    <property type="entry name" value="PHY"/>
    <property type="match status" value="1"/>
</dbReference>
<dbReference type="InterPro" id="IPR036890">
    <property type="entry name" value="HATPase_C_sf"/>
</dbReference>
<dbReference type="InterPro" id="IPR035965">
    <property type="entry name" value="PAS-like_dom_sf"/>
</dbReference>
<keyword evidence="7" id="KW-0418">Kinase</keyword>
<keyword evidence="13" id="KW-1185">Reference proteome</keyword>
<dbReference type="PROSITE" id="PS50109">
    <property type="entry name" value="HIS_KIN"/>
    <property type="match status" value="1"/>
</dbReference>
<evidence type="ECO:0000256" key="7">
    <source>
        <dbReference type="ARBA" id="ARBA00022777"/>
    </source>
</evidence>
<keyword evidence="5" id="KW-0716">Sensory transduction</keyword>
<dbReference type="PRINTS" id="PR01033">
    <property type="entry name" value="PHYTOCHROME"/>
</dbReference>
<evidence type="ECO:0000256" key="6">
    <source>
        <dbReference type="ARBA" id="ARBA00022679"/>
    </source>
</evidence>
<evidence type="ECO:0000313" key="12">
    <source>
        <dbReference type="EMBL" id="URI09478.1"/>
    </source>
</evidence>
<proteinExistence type="inferred from homology"/>
<sequence>MTPEEQAADACAREPIHIPGTIQPHGALLVVDADDGRVLQASANAAQVLGLPAAPQHSRELDPALPDLLAAVSEGREGALQQPLACGARMLQLSAHATPQGLVLELEPLDLSEMRTLDALYPRLRSFLDHVEGEDDVALLGRYAAQEVRQLTGFDRVMVYRFDEDWHGTVIAEDGNGNLPSYLDLRFPASDIPAQAREMYRRHRLRLIPDARYQPVPVLPAASPVDGQPLDLSGSALRSVSPVHLQYMRNMGTAASMSVSIVIDGELWGLVACHHAQPMRVGAPTRAACDFLGQILALKIGSRERGQEAALRWAAKELEHDLVARMADAGDAPDAALHRLVKSPEAWMRLTRATGAALLRGDAVHTVGHTPPAEQLQALAAWLHQRQDRGELFSTHALPSVYPPAEQFTDSGCGLIAAPISAIHPHYVMWFRPERIHTVQWGGRPEKATAADGSLSPRASFAAWTQEVRGTAQRWSAVEVDAARSFCQAMVTLVLKQAEQRAALSDRLETSNRELEAFSYSVSHDLRAPFRHIVGFAQLLGESEPQLAARSRHYLDTIVESALSAGRLVDDLLNFSQLGRASLETAPVDMAKLVDEVRRSMRIDQGTRQVEWLIGPLPPAWGDASLLRQAWSNLIDNAIKYTRRKDVAVIRVSGEVRAHETVYSVADNGVGFDMAYQGKLFGVFQRLHRVEDFEGSGIGLALTRRIIDRHGGWIAAEGQPDEGATFRFGLPRSSHLKTDHD</sequence>
<evidence type="ECO:0000256" key="2">
    <source>
        <dbReference type="ARBA" id="ARBA00006402"/>
    </source>
</evidence>
<protein>
    <recommendedName>
        <fullName evidence="3">histidine kinase</fullName>
        <ecNumber evidence="3">2.7.13.3</ecNumber>
    </recommendedName>
</protein>
<dbReference type="InterPro" id="IPR005467">
    <property type="entry name" value="His_kinase_dom"/>
</dbReference>
<dbReference type="InterPro" id="IPR016132">
    <property type="entry name" value="Phyto_chromo_attachment"/>
</dbReference>
<dbReference type="SUPFAM" id="SSF55874">
    <property type="entry name" value="ATPase domain of HSP90 chaperone/DNA topoisomerase II/histidine kinase"/>
    <property type="match status" value="1"/>
</dbReference>
<comment type="similarity">
    <text evidence="2">In the N-terminal section; belongs to the phytochrome family.</text>
</comment>
<dbReference type="PANTHER" id="PTHR42878:SF15">
    <property type="entry name" value="BACTERIOPHYTOCHROME"/>
    <property type="match status" value="1"/>
</dbReference>
<dbReference type="SUPFAM" id="SSF55781">
    <property type="entry name" value="GAF domain-like"/>
    <property type="match status" value="2"/>
</dbReference>
<dbReference type="PANTHER" id="PTHR42878">
    <property type="entry name" value="TWO-COMPONENT HISTIDINE KINASE"/>
    <property type="match status" value="1"/>
</dbReference>
<dbReference type="Proteomes" id="UP001056201">
    <property type="component" value="Chromosome 2"/>
</dbReference>
<dbReference type="Gene3D" id="1.10.287.130">
    <property type="match status" value="1"/>
</dbReference>
<dbReference type="InterPro" id="IPR050351">
    <property type="entry name" value="BphY/WalK/GraS-like"/>
</dbReference>
<organism evidence="12 13">
    <name type="scientific">Aquincola tertiaricarbonis</name>
    <dbReference type="NCBI Taxonomy" id="391953"/>
    <lineage>
        <taxon>Bacteria</taxon>
        <taxon>Pseudomonadati</taxon>
        <taxon>Pseudomonadota</taxon>
        <taxon>Betaproteobacteria</taxon>
        <taxon>Burkholderiales</taxon>
        <taxon>Sphaerotilaceae</taxon>
        <taxon>Aquincola</taxon>
    </lineage>
</organism>
<evidence type="ECO:0000256" key="1">
    <source>
        <dbReference type="ARBA" id="ARBA00000085"/>
    </source>
</evidence>
<gene>
    <name evidence="12" type="ORF">MW290_28375</name>
</gene>
<dbReference type="Pfam" id="PF02518">
    <property type="entry name" value="HATPase_c"/>
    <property type="match status" value="1"/>
</dbReference>
<dbReference type="InterPro" id="IPR001294">
    <property type="entry name" value="Phytochrome"/>
</dbReference>
<feature type="domain" description="Phytochrome chromophore attachment site" evidence="10">
    <location>
        <begin position="136"/>
        <end position="294"/>
    </location>
</feature>
<evidence type="ECO:0000313" key="13">
    <source>
        <dbReference type="Proteomes" id="UP001056201"/>
    </source>
</evidence>
<dbReference type="InterPro" id="IPR029016">
    <property type="entry name" value="GAF-like_dom_sf"/>
</dbReference>
<dbReference type="PROSITE" id="PS50046">
    <property type="entry name" value="PHYTOCHROME_2"/>
    <property type="match status" value="1"/>
</dbReference>
<keyword evidence="4" id="KW-0600">Photoreceptor protein</keyword>
<keyword evidence="6" id="KW-0808">Transferase</keyword>